<name>A2D8Y3_TRIV3</name>
<organism evidence="1 2">
    <name type="scientific">Trichomonas vaginalis (strain ATCC PRA-98 / G3)</name>
    <dbReference type="NCBI Taxonomy" id="412133"/>
    <lineage>
        <taxon>Eukaryota</taxon>
        <taxon>Metamonada</taxon>
        <taxon>Parabasalia</taxon>
        <taxon>Trichomonadida</taxon>
        <taxon>Trichomonadidae</taxon>
        <taxon>Trichomonas</taxon>
    </lineage>
</organism>
<dbReference type="Proteomes" id="UP000001542">
    <property type="component" value="Unassembled WGS sequence"/>
</dbReference>
<dbReference type="VEuPathDB" id="TrichDB:TVAGG3_0543920"/>
<reference evidence="1" key="2">
    <citation type="journal article" date="2007" name="Science">
        <title>Draft genome sequence of the sexually transmitted pathogen Trichomonas vaginalis.</title>
        <authorList>
            <person name="Carlton J.M."/>
            <person name="Hirt R.P."/>
            <person name="Silva J.C."/>
            <person name="Delcher A.L."/>
            <person name="Schatz M."/>
            <person name="Zhao Q."/>
            <person name="Wortman J.R."/>
            <person name="Bidwell S.L."/>
            <person name="Alsmark U.C.M."/>
            <person name="Besteiro S."/>
            <person name="Sicheritz-Ponten T."/>
            <person name="Noel C.J."/>
            <person name="Dacks J.B."/>
            <person name="Foster P.G."/>
            <person name="Simillion C."/>
            <person name="Van de Peer Y."/>
            <person name="Miranda-Saavedra D."/>
            <person name="Barton G.J."/>
            <person name="Westrop G.D."/>
            <person name="Mueller S."/>
            <person name="Dessi D."/>
            <person name="Fiori P.L."/>
            <person name="Ren Q."/>
            <person name="Paulsen I."/>
            <person name="Zhang H."/>
            <person name="Bastida-Corcuera F.D."/>
            <person name="Simoes-Barbosa A."/>
            <person name="Brown M.T."/>
            <person name="Hayes R.D."/>
            <person name="Mukherjee M."/>
            <person name="Okumura C.Y."/>
            <person name="Schneider R."/>
            <person name="Smith A.J."/>
            <person name="Vanacova S."/>
            <person name="Villalvazo M."/>
            <person name="Haas B.J."/>
            <person name="Pertea M."/>
            <person name="Feldblyum T.V."/>
            <person name="Utterback T.R."/>
            <person name="Shu C.L."/>
            <person name="Osoegawa K."/>
            <person name="de Jong P.J."/>
            <person name="Hrdy I."/>
            <person name="Horvathova L."/>
            <person name="Zubacova Z."/>
            <person name="Dolezal P."/>
            <person name="Malik S.B."/>
            <person name="Logsdon J.M. Jr."/>
            <person name="Henze K."/>
            <person name="Gupta A."/>
            <person name="Wang C.C."/>
            <person name="Dunne R.L."/>
            <person name="Upcroft J.A."/>
            <person name="Upcroft P."/>
            <person name="White O."/>
            <person name="Salzberg S.L."/>
            <person name="Tang P."/>
            <person name="Chiu C.-H."/>
            <person name="Lee Y.-S."/>
            <person name="Embley T.M."/>
            <person name="Coombs G.H."/>
            <person name="Mottram J.C."/>
            <person name="Tachezy J."/>
            <person name="Fraser-Liggett C.M."/>
            <person name="Johnson P.J."/>
        </authorList>
    </citation>
    <scope>NUCLEOTIDE SEQUENCE [LARGE SCALE GENOMIC DNA]</scope>
    <source>
        <strain evidence="1">G3</strain>
    </source>
</reference>
<sequence>MENPSLLKEDWTKLWADIGELPEIDPVEPEPYNANPVQTTIDFCKKHEIYCPNPEIRPLI</sequence>
<dbReference type="VEuPathDB" id="TrichDB:TVAG_182450"/>
<accession>A2D8Y3</accession>
<proteinExistence type="predicted"/>
<reference evidence="1" key="1">
    <citation type="submission" date="2006-10" db="EMBL/GenBank/DDBJ databases">
        <authorList>
            <person name="Amadeo P."/>
            <person name="Zhao Q."/>
            <person name="Wortman J."/>
            <person name="Fraser-Liggett C."/>
            <person name="Carlton J."/>
        </authorList>
    </citation>
    <scope>NUCLEOTIDE SEQUENCE</scope>
    <source>
        <strain evidence="1">G3</strain>
    </source>
</reference>
<keyword evidence="2" id="KW-1185">Reference proteome</keyword>
<dbReference type="SMR" id="A2D8Y3"/>
<dbReference type="RefSeq" id="XP_001583995.1">
    <property type="nucleotide sequence ID" value="XM_001583945.1"/>
</dbReference>
<evidence type="ECO:0000313" key="2">
    <source>
        <dbReference type="Proteomes" id="UP000001542"/>
    </source>
</evidence>
<evidence type="ECO:0000313" key="1">
    <source>
        <dbReference type="EMBL" id="EAY23009.1"/>
    </source>
</evidence>
<dbReference type="KEGG" id="tva:5468566"/>
<gene>
    <name evidence="1" type="ORF">TVAG_182450</name>
</gene>
<protein>
    <submittedName>
        <fullName evidence="1">Uncharacterized protein</fullName>
    </submittedName>
</protein>
<dbReference type="EMBL" id="DS113180">
    <property type="protein sequence ID" value="EAY23009.1"/>
    <property type="molecule type" value="Genomic_DNA"/>
</dbReference>
<dbReference type="AlphaFoldDB" id="A2D8Y3"/>
<dbReference type="InParanoid" id="A2D8Y3"/>